<dbReference type="InterPro" id="IPR036188">
    <property type="entry name" value="FAD/NAD-bd_sf"/>
</dbReference>
<keyword evidence="2" id="KW-0285">Flavoprotein</keyword>
<reference evidence="6 7" key="1">
    <citation type="submission" date="2019-10" db="EMBL/GenBank/DDBJ databases">
        <title>Whole genome shotgun sequence of Acrocarpospora macrocephala NBRC 16266.</title>
        <authorList>
            <person name="Ichikawa N."/>
            <person name="Kimura A."/>
            <person name="Kitahashi Y."/>
            <person name="Komaki H."/>
            <person name="Oguchi A."/>
        </authorList>
    </citation>
    <scope>NUCLEOTIDE SEQUENCE [LARGE SCALE GENOMIC DNA]</scope>
    <source>
        <strain evidence="6 7">NBRC 16266</strain>
    </source>
</reference>
<keyword evidence="7" id="KW-1185">Reference proteome</keyword>
<dbReference type="InterPro" id="IPR006076">
    <property type="entry name" value="FAD-dep_OxRdtase"/>
</dbReference>
<dbReference type="EMBL" id="BLAE01000096">
    <property type="protein sequence ID" value="GES16277.1"/>
    <property type="molecule type" value="Genomic_DNA"/>
</dbReference>
<comment type="caution">
    <text evidence="6">The sequence shown here is derived from an EMBL/GenBank/DDBJ whole genome shotgun (WGS) entry which is preliminary data.</text>
</comment>
<dbReference type="Gene3D" id="3.30.9.10">
    <property type="entry name" value="D-Amino Acid Oxidase, subunit A, domain 2"/>
    <property type="match status" value="1"/>
</dbReference>
<gene>
    <name evidence="6" type="ORF">Amac_098750</name>
</gene>
<keyword evidence="3" id="KW-0274">FAD</keyword>
<dbReference type="SUPFAM" id="SSF51905">
    <property type="entry name" value="FAD/NAD(P)-binding domain"/>
    <property type="match status" value="1"/>
</dbReference>
<dbReference type="GO" id="GO:0008115">
    <property type="term" value="F:sarcosine oxidase activity"/>
    <property type="evidence" value="ECO:0007669"/>
    <property type="project" value="TreeGrafter"/>
</dbReference>
<organism evidence="6 7">
    <name type="scientific">Acrocarpospora macrocephala</name>
    <dbReference type="NCBI Taxonomy" id="150177"/>
    <lineage>
        <taxon>Bacteria</taxon>
        <taxon>Bacillati</taxon>
        <taxon>Actinomycetota</taxon>
        <taxon>Actinomycetes</taxon>
        <taxon>Streptosporangiales</taxon>
        <taxon>Streptosporangiaceae</taxon>
        <taxon>Acrocarpospora</taxon>
    </lineage>
</organism>
<dbReference type="Pfam" id="PF01266">
    <property type="entry name" value="DAO"/>
    <property type="match status" value="1"/>
</dbReference>
<evidence type="ECO:0000256" key="4">
    <source>
        <dbReference type="ARBA" id="ARBA00023002"/>
    </source>
</evidence>
<accession>A0A5M3X3E7</accession>
<name>A0A5M3X3E7_9ACTN</name>
<evidence type="ECO:0000259" key="5">
    <source>
        <dbReference type="Pfam" id="PF01266"/>
    </source>
</evidence>
<feature type="domain" description="FAD dependent oxidoreductase" evidence="5">
    <location>
        <begin position="7"/>
        <end position="270"/>
    </location>
</feature>
<evidence type="ECO:0000313" key="6">
    <source>
        <dbReference type="EMBL" id="GES16277.1"/>
    </source>
</evidence>
<dbReference type="Proteomes" id="UP000331127">
    <property type="component" value="Unassembled WGS sequence"/>
</dbReference>
<dbReference type="InterPro" id="IPR045170">
    <property type="entry name" value="MTOX"/>
</dbReference>
<dbReference type="PANTHER" id="PTHR10961:SF7">
    <property type="entry name" value="FAD DEPENDENT OXIDOREDUCTASE DOMAIN-CONTAINING PROTEIN"/>
    <property type="match status" value="1"/>
</dbReference>
<evidence type="ECO:0000256" key="2">
    <source>
        <dbReference type="ARBA" id="ARBA00022630"/>
    </source>
</evidence>
<sequence length="297" mass="32044">MAGSAQVVVVGGGAMGSAAAWQLALRGHEVLLLERFEPGHTNGASHGSTRNFNNAYPVLDWVTLVNESRRHWDHLAEIAGTPLLDLVGLVNHGWVAPLQRIHATHRQAGVHSEFLAADEASARWTGMRFRSEVLYVPEAGRVRATEALVALRLAAEALGAEFRYGTPVVSIERDPAGGVIVTTGAEEIAAAQVVITAGAWTSKLAAGLLPLPSLRVTQEQPAHFAITDLDATWPSFNHTPDPDEPADAYWLSETYGMQTPGEGIKVGWHGVGPETDPDARSYEDEPVQLSTLRRYVR</sequence>
<evidence type="ECO:0000256" key="1">
    <source>
        <dbReference type="ARBA" id="ARBA00001974"/>
    </source>
</evidence>
<comment type="cofactor">
    <cofactor evidence="1">
        <name>FAD</name>
        <dbReference type="ChEBI" id="CHEBI:57692"/>
    </cofactor>
</comment>
<evidence type="ECO:0000313" key="7">
    <source>
        <dbReference type="Proteomes" id="UP000331127"/>
    </source>
</evidence>
<evidence type="ECO:0000256" key="3">
    <source>
        <dbReference type="ARBA" id="ARBA00022827"/>
    </source>
</evidence>
<dbReference type="AlphaFoldDB" id="A0A5M3X3E7"/>
<protein>
    <recommendedName>
        <fullName evidence="5">FAD dependent oxidoreductase domain-containing protein</fullName>
    </recommendedName>
</protein>
<dbReference type="Gene3D" id="3.50.50.60">
    <property type="entry name" value="FAD/NAD(P)-binding domain"/>
    <property type="match status" value="1"/>
</dbReference>
<dbReference type="RefSeq" id="WP_218041739.1">
    <property type="nucleotide sequence ID" value="NZ_BAAAHL010000053.1"/>
</dbReference>
<keyword evidence="4" id="KW-0560">Oxidoreductase</keyword>
<proteinExistence type="predicted"/>
<dbReference type="PANTHER" id="PTHR10961">
    <property type="entry name" value="PEROXISOMAL SARCOSINE OXIDASE"/>
    <property type="match status" value="1"/>
</dbReference>
<dbReference type="GO" id="GO:0050660">
    <property type="term" value="F:flavin adenine dinucleotide binding"/>
    <property type="evidence" value="ECO:0007669"/>
    <property type="project" value="InterPro"/>
</dbReference>